<dbReference type="GO" id="GO:0004497">
    <property type="term" value="F:monooxygenase activity"/>
    <property type="evidence" value="ECO:0007669"/>
    <property type="project" value="UniProtKB-KW"/>
</dbReference>
<dbReference type="InterPro" id="IPR036396">
    <property type="entry name" value="Cyt_P450_sf"/>
</dbReference>
<evidence type="ECO:0000256" key="6">
    <source>
        <dbReference type="ARBA" id="ARBA00023004"/>
    </source>
</evidence>
<evidence type="ECO:0000256" key="3">
    <source>
        <dbReference type="ARBA" id="ARBA00022617"/>
    </source>
</evidence>
<evidence type="ECO:0000313" key="9">
    <source>
        <dbReference type="Proteomes" id="UP000572817"/>
    </source>
</evidence>
<keyword evidence="7" id="KW-0503">Monooxygenase</keyword>
<comment type="caution">
    <text evidence="8">The sequence shown here is derived from an EMBL/GenBank/DDBJ whole genome shotgun (WGS) entry which is preliminary data.</text>
</comment>
<evidence type="ECO:0000256" key="2">
    <source>
        <dbReference type="ARBA" id="ARBA00010617"/>
    </source>
</evidence>
<evidence type="ECO:0000313" key="8">
    <source>
        <dbReference type="EMBL" id="KAF4312737.1"/>
    </source>
</evidence>
<protein>
    <submittedName>
        <fullName evidence="8">Cytochrome p450 protein</fullName>
    </submittedName>
</protein>
<keyword evidence="5" id="KW-0560">Oxidoreductase</keyword>
<evidence type="ECO:0000256" key="7">
    <source>
        <dbReference type="ARBA" id="ARBA00023033"/>
    </source>
</evidence>
<keyword evidence="6" id="KW-0408">Iron</keyword>
<dbReference type="PANTHER" id="PTHR46206">
    <property type="entry name" value="CYTOCHROME P450"/>
    <property type="match status" value="1"/>
</dbReference>
<dbReference type="GO" id="GO:0020037">
    <property type="term" value="F:heme binding"/>
    <property type="evidence" value="ECO:0007669"/>
    <property type="project" value="InterPro"/>
</dbReference>
<dbReference type="SUPFAM" id="SSF48264">
    <property type="entry name" value="Cytochrome P450"/>
    <property type="match status" value="1"/>
</dbReference>
<dbReference type="OrthoDB" id="1844152at2759"/>
<dbReference type="GO" id="GO:0005506">
    <property type="term" value="F:iron ion binding"/>
    <property type="evidence" value="ECO:0007669"/>
    <property type="project" value="InterPro"/>
</dbReference>
<accession>A0A8H4J466</accession>
<dbReference type="EMBL" id="WWBZ02000002">
    <property type="protein sequence ID" value="KAF4312737.1"/>
    <property type="molecule type" value="Genomic_DNA"/>
</dbReference>
<evidence type="ECO:0000256" key="1">
    <source>
        <dbReference type="ARBA" id="ARBA00001971"/>
    </source>
</evidence>
<dbReference type="Proteomes" id="UP000572817">
    <property type="component" value="Unassembled WGS sequence"/>
</dbReference>
<evidence type="ECO:0000256" key="4">
    <source>
        <dbReference type="ARBA" id="ARBA00022723"/>
    </source>
</evidence>
<sequence>MKAVMKERLAHITTGKRQEVKFVLFFTQVTARLSNRVFLGKELGASKEWLVVSTRYTIDFHTAVRKLCMIPPFARWLVHWFMPSMRVCRKHLRTARSIIEPEISLRKKKREQMLLEGEKTEKPMDSLSWFLDNAKGHPFDYMMGQVAMGFAAIHTTSSMMAGLLGDLAENPDVVDQLRKEIAEVLRVDGGWKKTSLYKDEAIGQLHERESAATSYYGM</sequence>
<evidence type="ECO:0000256" key="5">
    <source>
        <dbReference type="ARBA" id="ARBA00023002"/>
    </source>
</evidence>
<proteinExistence type="inferred from homology"/>
<dbReference type="GO" id="GO:0016705">
    <property type="term" value="F:oxidoreductase activity, acting on paired donors, with incorporation or reduction of molecular oxygen"/>
    <property type="evidence" value="ECO:0007669"/>
    <property type="project" value="InterPro"/>
</dbReference>
<keyword evidence="9" id="KW-1185">Reference proteome</keyword>
<keyword evidence="3" id="KW-0349">Heme</keyword>
<dbReference type="Gene3D" id="1.10.630.10">
    <property type="entry name" value="Cytochrome P450"/>
    <property type="match status" value="1"/>
</dbReference>
<dbReference type="AlphaFoldDB" id="A0A8H4J466"/>
<comment type="similarity">
    <text evidence="2">Belongs to the cytochrome P450 family.</text>
</comment>
<organism evidence="8 9">
    <name type="scientific">Botryosphaeria dothidea</name>
    <dbReference type="NCBI Taxonomy" id="55169"/>
    <lineage>
        <taxon>Eukaryota</taxon>
        <taxon>Fungi</taxon>
        <taxon>Dikarya</taxon>
        <taxon>Ascomycota</taxon>
        <taxon>Pezizomycotina</taxon>
        <taxon>Dothideomycetes</taxon>
        <taxon>Dothideomycetes incertae sedis</taxon>
        <taxon>Botryosphaeriales</taxon>
        <taxon>Botryosphaeriaceae</taxon>
        <taxon>Botryosphaeria</taxon>
    </lineage>
</organism>
<dbReference type="InterPro" id="IPR001128">
    <property type="entry name" value="Cyt_P450"/>
</dbReference>
<dbReference type="PANTHER" id="PTHR46206:SF2">
    <property type="entry name" value="CYTOCHROME P450 MONOOXYGENASE AUSG-RELATED"/>
    <property type="match status" value="1"/>
</dbReference>
<comment type="cofactor">
    <cofactor evidence="1">
        <name>heme</name>
        <dbReference type="ChEBI" id="CHEBI:30413"/>
    </cofactor>
</comment>
<keyword evidence="4" id="KW-0479">Metal-binding</keyword>
<dbReference type="Pfam" id="PF00067">
    <property type="entry name" value="p450"/>
    <property type="match status" value="1"/>
</dbReference>
<name>A0A8H4J466_9PEZI</name>
<reference evidence="8" key="1">
    <citation type="submission" date="2020-04" db="EMBL/GenBank/DDBJ databases">
        <title>Genome Assembly and Annotation of Botryosphaeria dothidea sdau 11-99, a Latent Pathogen of Apple Fruit Ring Rot in China.</title>
        <authorList>
            <person name="Yu C."/>
            <person name="Diao Y."/>
            <person name="Lu Q."/>
            <person name="Zhao J."/>
            <person name="Cui S."/>
            <person name="Peng C."/>
            <person name="He B."/>
            <person name="Liu H."/>
        </authorList>
    </citation>
    <scope>NUCLEOTIDE SEQUENCE [LARGE SCALE GENOMIC DNA]</scope>
    <source>
        <strain evidence="8">Sdau11-99</strain>
    </source>
</reference>
<gene>
    <name evidence="8" type="ORF">GTA08_BOTSDO11853</name>
</gene>